<name>A0A1I3LIT3_9BACL</name>
<reference evidence="1 2" key="1">
    <citation type="submission" date="2016-10" db="EMBL/GenBank/DDBJ databases">
        <authorList>
            <person name="de Groot N.N."/>
        </authorList>
    </citation>
    <scope>NUCLEOTIDE SEQUENCE [LARGE SCALE GENOMIC DNA]</scope>
    <source>
        <strain evidence="1 2">DSM 44778</strain>
    </source>
</reference>
<protein>
    <submittedName>
        <fullName evidence="1">Uncharacterized protein</fullName>
    </submittedName>
</protein>
<sequence>MDDKKPFYGLSIMGTICRNDDKSMTREEYDKVADELMDLIINFVEERGLLFGGGLKYCDLNQEDEE</sequence>
<dbReference type="EMBL" id="FORR01000002">
    <property type="protein sequence ID" value="SFI84627.1"/>
    <property type="molecule type" value="Genomic_DNA"/>
</dbReference>
<organism evidence="1 2">
    <name type="scientific">Thermoflavimicrobium dichotomicum</name>
    <dbReference type="NCBI Taxonomy" id="46223"/>
    <lineage>
        <taxon>Bacteria</taxon>
        <taxon>Bacillati</taxon>
        <taxon>Bacillota</taxon>
        <taxon>Bacilli</taxon>
        <taxon>Bacillales</taxon>
        <taxon>Thermoactinomycetaceae</taxon>
        <taxon>Thermoflavimicrobium</taxon>
    </lineage>
</organism>
<dbReference type="STRING" id="46223.SAMN05421852_102211"/>
<gene>
    <name evidence="1" type="ORF">SAMN05421852_102211</name>
</gene>
<evidence type="ECO:0000313" key="1">
    <source>
        <dbReference type="EMBL" id="SFI84627.1"/>
    </source>
</evidence>
<dbReference type="RefSeq" id="WP_093228021.1">
    <property type="nucleotide sequence ID" value="NZ_FORR01000002.1"/>
</dbReference>
<keyword evidence="2" id="KW-1185">Reference proteome</keyword>
<proteinExistence type="predicted"/>
<accession>A0A1I3LIT3</accession>
<dbReference type="Proteomes" id="UP000199545">
    <property type="component" value="Unassembled WGS sequence"/>
</dbReference>
<dbReference type="AlphaFoldDB" id="A0A1I3LIT3"/>
<evidence type="ECO:0000313" key="2">
    <source>
        <dbReference type="Proteomes" id="UP000199545"/>
    </source>
</evidence>